<reference evidence="3" key="2">
    <citation type="submission" date="2015-01" db="EMBL/GenBank/DDBJ databases">
        <title>Evolutionary Origins and Diversification of the Mycorrhizal Mutualists.</title>
        <authorList>
            <consortium name="DOE Joint Genome Institute"/>
            <consortium name="Mycorrhizal Genomics Consortium"/>
            <person name="Kohler A."/>
            <person name="Kuo A."/>
            <person name="Nagy L.G."/>
            <person name="Floudas D."/>
            <person name="Copeland A."/>
            <person name="Barry K.W."/>
            <person name="Cichocki N."/>
            <person name="Veneault-Fourrey C."/>
            <person name="LaButti K."/>
            <person name="Lindquist E.A."/>
            <person name="Lipzen A."/>
            <person name="Lundell T."/>
            <person name="Morin E."/>
            <person name="Murat C."/>
            <person name="Riley R."/>
            <person name="Ohm R."/>
            <person name="Sun H."/>
            <person name="Tunlid A."/>
            <person name="Henrissat B."/>
            <person name="Grigoriev I.V."/>
            <person name="Hibbett D.S."/>
            <person name="Martin F."/>
        </authorList>
    </citation>
    <scope>NUCLEOTIDE SEQUENCE [LARGE SCALE GENOMIC DNA]</scope>
    <source>
        <strain evidence="3">F 1598</strain>
    </source>
</reference>
<dbReference type="STRING" id="765440.A0A0C3B054"/>
<evidence type="ECO:0000313" key="2">
    <source>
        <dbReference type="EMBL" id="KIM79608.1"/>
    </source>
</evidence>
<feature type="compositionally biased region" description="Pro residues" evidence="1">
    <location>
        <begin position="483"/>
        <end position="501"/>
    </location>
</feature>
<dbReference type="PANTHER" id="PTHR43313">
    <property type="entry name" value="SHORT-CHAIN DEHYDROGENASE/REDUCTASE FAMILY 9C"/>
    <property type="match status" value="1"/>
</dbReference>
<dbReference type="GO" id="GO:0016491">
    <property type="term" value="F:oxidoreductase activity"/>
    <property type="evidence" value="ECO:0007669"/>
    <property type="project" value="TreeGrafter"/>
</dbReference>
<proteinExistence type="predicted"/>
<dbReference type="GO" id="GO:0008202">
    <property type="term" value="P:steroid metabolic process"/>
    <property type="evidence" value="ECO:0007669"/>
    <property type="project" value="TreeGrafter"/>
</dbReference>
<dbReference type="InterPro" id="IPR013952">
    <property type="entry name" value="DUF1776_fun"/>
</dbReference>
<sequence length="546" mass="58871">MEEIEEYLENLEDLLLSATPDLPNVREAVHRFWLDVSRFGPQSLHSLPDIHVPGLGAFEVPPPPPPPPPKSWLENSADWVSLHPWTVVAGVAGASLLVGYSSVHRHARFKRVKAASSTTPERKQVIVVLGGDHPLALPLIVDLEKKGYIVIASVSTLEAVETIEHRCNGYVRVLVLNPDEPETTPIFLRSLTSTLSRKFPVNVPGDPHASPSSHLYIHSVISLLTLPTASAPLHPTPLEHLPIQSTYLSYLLATHITPIRVVQALLPLLRTSPPRARDSVSNNHGSKSIVVCVPATDARVGLPFSSAQAMSAAATLRGFEVLRREINAAALTDTSGSMKNIKVVVVDVGFVGSSVPKSLLPQDVYKAMEEWTPSEKVAYGPAFSSILEEGRQFGVPRKPADVSIFVNSLVEVVSGGSKGGGWAFTLRLGLGRVRNWIRGERFAIGAGAHTYTYASYLPSKTLNFLLGIPHFLVSIRNSLLPRPPTVAQPSPPPPTQPPLAPPAAEVDKAVEELSEHDASASETSSEVDVESNSSGHEGVESSWIKA</sequence>
<evidence type="ECO:0008006" key="4">
    <source>
        <dbReference type="Google" id="ProtNLM"/>
    </source>
</evidence>
<feature type="compositionally biased region" description="Basic and acidic residues" evidence="1">
    <location>
        <begin position="505"/>
        <end position="519"/>
    </location>
</feature>
<reference evidence="2 3" key="1">
    <citation type="submission" date="2014-04" db="EMBL/GenBank/DDBJ databases">
        <authorList>
            <consortium name="DOE Joint Genome Institute"/>
            <person name="Kuo A."/>
            <person name="Tarkka M."/>
            <person name="Buscot F."/>
            <person name="Kohler A."/>
            <person name="Nagy L.G."/>
            <person name="Floudas D."/>
            <person name="Copeland A."/>
            <person name="Barry K.W."/>
            <person name="Cichocki N."/>
            <person name="Veneault-Fourrey C."/>
            <person name="LaButti K."/>
            <person name="Lindquist E.A."/>
            <person name="Lipzen A."/>
            <person name="Lundell T."/>
            <person name="Morin E."/>
            <person name="Murat C."/>
            <person name="Sun H."/>
            <person name="Tunlid A."/>
            <person name="Henrissat B."/>
            <person name="Grigoriev I.V."/>
            <person name="Hibbett D.S."/>
            <person name="Martin F."/>
            <person name="Nordberg H.P."/>
            <person name="Cantor M.N."/>
            <person name="Hua S.X."/>
        </authorList>
    </citation>
    <scope>NUCLEOTIDE SEQUENCE [LARGE SCALE GENOMIC DNA]</scope>
    <source>
        <strain evidence="2 3">F 1598</strain>
    </source>
</reference>
<dbReference type="InParanoid" id="A0A0C3B054"/>
<protein>
    <recommendedName>
        <fullName evidence="4">DUF1776-domain-containing protein</fullName>
    </recommendedName>
</protein>
<dbReference type="AlphaFoldDB" id="A0A0C3B054"/>
<gene>
    <name evidence="2" type="ORF">PILCRDRAFT_823146</name>
</gene>
<dbReference type="Proteomes" id="UP000054166">
    <property type="component" value="Unassembled WGS sequence"/>
</dbReference>
<dbReference type="OrthoDB" id="5308060at2759"/>
<dbReference type="Gene3D" id="3.40.50.720">
    <property type="entry name" value="NAD(P)-binding Rossmann-like Domain"/>
    <property type="match status" value="1"/>
</dbReference>
<feature type="compositionally biased region" description="Polar residues" evidence="1">
    <location>
        <begin position="520"/>
        <end position="535"/>
    </location>
</feature>
<dbReference type="PANTHER" id="PTHR43313:SF1">
    <property type="entry name" value="3BETA-HYDROXYSTEROID DEHYDROGENASE DHS-16"/>
    <property type="match status" value="1"/>
</dbReference>
<feature type="region of interest" description="Disordered" evidence="1">
    <location>
        <begin position="483"/>
        <end position="546"/>
    </location>
</feature>
<dbReference type="HOGENOM" id="CLU_022674_0_0_1"/>
<dbReference type="Pfam" id="PF08643">
    <property type="entry name" value="DUF1776"/>
    <property type="match status" value="1"/>
</dbReference>
<accession>A0A0C3B054</accession>
<organism evidence="2 3">
    <name type="scientific">Piloderma croceum (strain F 1598)</name>
    <dbReference type="NCBI Taxonomy" id="765440"/>
    <lineage>
        <taxon>Eukaryota</taxon>
        <taxon>Fungi</taxon>
        <taxon>Dikarya</taxon>
        <taxon>Basidiomycota</taxon>
        <taxon>Agaricomycotina</taxon>
        <taxon>Agaricomycetes</taxon>
        <taxon>Agaricomycetidae</taxon>
        <taxon>Atheliales</taxon>
        <taxon>Atheliaceae</taxon>
        <taxon>Piloderma</taxon>
    </lineage>
</organism>
<evidence type="ECO:0000256" key="1">
    <source>
        <dbReference type="SAM" id="MobiDB-lite"/>
    </source>
</evidence>
<keyword evidence="3" id="KW-1185">Reference proteome</keyword>
<evidence type="ECO:0000313" key="3">
    <source>
        <dbReference type="Proteomes" id="UP000054166"/>
    </source>
</evidence>
<name>A0A0C3B054_PILCF</name>
<dbReference type="EMBL" id="KN833008">
    <property type="protein sequence ID" value="KIM79608.1"/>
    <property type="molecule type" value="Genomic_DNA"/>
</dbReference>